<proteinExistence type="predicted"/>
<protein>
    <submittedName>
        <fullName evidence="1">Uncharacterized protein</fullName>
    </submittedName>
</protein>
<dbReference type="Proteomes" id="UP000306509">
    <property type="component" value="Unassembled WGS sequence"/>
</dbReference>
<gene>
    <name evidence="1" type="ORF">DSM106044_00798</name>
</gene>
<name>A0A4U8QB57_9FIRM</name>
<evidence type="ECO:0000313" key="2">
    <source>
        <dbReference type="Proteomes" id="UP000306509"/>
    </source>
</evidence>
<organism evidence="1 2">
    <name type="scientific">Robinsoniella peoriensis</name>
    <dbReference type="NCBI Taxonomy" id="180332"/>
    <lineage>
        <taxon>Bacteria</taxon>
        <taxon>Bacillati</taxon>
        <taxon>Bacillota</taxon>
        <taxon>Clostridia</taxon>
        <taxon>Lachnospirales</taxon>
        <taxon>Lachnospiraceae</taxon>
        <taxon>Robinsoniella</taxon>
    </lineage>
</organism>
<comment type="caution">
    <text evidence="1">The sequence shown here is derived from an EMBL/GenBank/DDBJ whole genome shotgun (WGS) entry which is preliminary data.</text>
</comment>
<reference evidence="1 2" key="1">
    <citation type="journal article" date="2019" name="Anaerobe">
        <title>Detection of Robinsoniella peoriensis in multiple bone samples of a trauma patient.</title>
        <authorList>
            <person name="Schrottner P."/>
            <person name="Hartwich K."/>
            <person name="Bunk B."/>
            <person name="Schober I."/>
            <person name="Helbig S."/>
            <person name="Rudolph W.W."/>
            <person name="Gunzer F."/>
        </authorList>
    </citation>
    <scope>NUCLEOTIDE SEQUENCE [LARGE SCALE GENOMIC DNA]</scope>
    <source>
        <strain evidence="1 2">DSM 106044</strain>
    </source>
</reference>
<dbReference type="EMBL" id="QGQD01000018">
    <property type="protein sequence ID" value="TLD02285.1"/>
    <property type="molecule type" value="Genomic_DNA"/>
</dbReference>
<evidence type="ECO:0000313" key="1">
    <source>
        <dbReference type="EMBL" id="TLD02285.1"/>
    </source>
</evidence>
<accession>A0A4U8QB57</accession>
<sequence>MPNYLVSRIIIHCMNIESMAGQKFEEAFIHYNTAYRRLLFQYALKDFNNNLITDSAGNMLIPDCLNEIFTREWLSLLNIDVKLQMEEVMLPRERA</sequence>
<dbReference type="AlphaFoldDB" id="A0A4U8QB57"/>
<keyword evidence="2" id="KW-1185">Reference proteome</keyword>